<dbReference type="GO" id="GO:0005886">
    <property type="term" value="C:plasma membrane"/>
    <property type="evidence" value="ECO:0007669"/>
    <property type="project" value="TreeGrafter"/>
</dbReference>
<gene>
    <name evidence="6" type="ORF">F8M41_013122</name>
</gene>
<sequence>MAQLKFNNSFWSPKGYEVGIKVLYDKLEQGCVENEEIVEFLRERITIEELYGKQLHDLSKRESYDEGFLRDDGASLRRAFDNIKNECEQLGRAHLQLASSMYEMVLLPLIKYGDEHSKRLEAGRDEITGHLKIFNKLTNDVEKLRVNYESKCKFAEELEEISIRGLEKTDSSPIFLGGLAFSENDLKTYLARMREEIPSQQVKTILGVYNDVYSGEDIAKWLKNNNAGIRRWRDIEIIGQELIDQGFIKLVGVIGNTFSTSPGNFYQFKRRSYDINGNEESSSLGSTLGGIVSTITPSQPFIHQPSEKQARKDANEADDVYRHTVRKLDRTRLLLEETMMKQMNLMEKSELGRIKCSKAAFLNYAATFGSIVSATQHISERSLLYNEALKPEQDIKYMIEQYRIGPFNPRVILYRNKYNGSANDQTFGVPLDEKVKKDLKPVPQIVTKVLSCITKGTSCRNESDKRLIWTANVSLSKIHALREEINDGGKINMRKLREYDPEIVAGVLKLYFMELPECLLTFELYEPVRLLYSISSDDQDESTRITSVANLLITSLPDVNYATLDTLISYLHRIVNSTNADDEYTTSLSQNFGLILLRPQTETSVFLHDRHPQRLVKDLIVHYETIFKGSNNKFVRRSGSRDSMQSSRSSRSNHTRESSSTITANGIRDNISSVSSSRRESTSSNVPARSNGMNSVISIVEREIQEVSDKLNSPMKENISKENISKESISQTISNGSIDNNDEPHVTSPINLESETPMPLSHTNLAQLNISTNNNTFASSSIDSETPVLVSDINRVNVTSQNDMSNYNPNSSTDSQNQMVRPIGHRSSPTKEGANTVGRRKAVRRQSRNSISNNLTRTYDSEERSGEDSEESPTHTNFPQSHSRSRPNSGQFN</sequence>
<dbReference type="OrthoDB" id="2155291at2759"/>
<reference evidence="6 7" key="1">
    <citation type="journal article" date="2019" name="Environ. Microbiol.">
        <title>At the nexus of three kingdoms: the genome of the mycorrhizal fungus Gigaspora margarita provides insights into plant, endobacterial and fungal interactions.</title>
        <authorList>
            <person name="Venice F."/>
            <person name="Ghignone S."/>
            <person name="Salvioli di Fossalunga A."/>
            <person name="Amselem J."/>
            <person name="Novero M."/>
            <person name="Xianan X."/>
            <person name="Sedzielewska Toro K."/>
            <person name="Morin E."/>
            <person name="Lipzen A."/>
            <person name="Grigoriev I.V."/>
            <person name="Henrissat B."/>
            <person name="Martin F.M."/>
            <person name="Bonfante P."/>
        </authorList>
    </citation>
    <scope>NUCLEOTIDE SEQUENCE [LARGE SCALE GENOMIC DNA]</scope>
    <source>
        <strain evidence="6 7">BEG34</strain>
    </source>
</reference>
<dbReference type="InterPro" id="IPR000591">
    <property type="entry name" value="DEP_dom"/>
</dbReference>
<feature type="region of interest" description="Disordered" evidence="2">
    <location>
        <begin position="800"/>
        <end position="893"/>
    </location>
</feature>
<organism evidence="6 7">
    <name type="scientific">Gigaspora margarita</name>
    <dbReference type="NCBI Taxonomy" id="4874"/>
    <lineage>
        <taxon>Eukaryota</taxon>
        <taxon>Fungi</taxon>
        <taxon>Fungi incertae sedis</taxon>
        <taxon>Mucoromycota</taxon>
        <taxon>Glomeromycotina</taxon>
        <taxon>Glomeromycetes</taxon>
        <taxon>Diversisporales</taxon>
        <taxon>Gigasporaceae</taxon>
        <taxon>Gigaspora</taxon>
    </lineage>
</organism>
<dbReference type="GO" id="GO:0000935">
    <property type="term" value="C:division septum"/>
    <property type="evidence" value="ECO:0007669"/>
    <property type="project" value="TreeGrafter"/>
</dbReference>
<dbReference type="InterPro" id="IPR036390">
    <property type="entry name" value="WH_DNA-bd_sf"/>
</dbReference>
<dbReference type="InterPro" id="IPR027267">
    <property type="entry name" value="AH/BAR_dom_sf"/>
</dbReference>
<dbReference type="PROSITE" id="PS51741">
    <property type="entry name" value="F_BAR"/>
    <property type="match status" value="1"/>
</dbReference>
<dbReference type="PANTHER" id="PTHR23065">
    <property type="entry name" value="PROLINE-SERINE-THREONINE PHOSPHATASE INTERACTING PROTEIN 1"/>
    <property type="match status" value="1"/>
</dbReference>
<dbReference type="EMBL" id="WTPW01000267">
    <property type="protein sequence ID" value="KAF0528498.1"/>
    <property type="molecule type" value="Genomic_DNA"/>
</dbReference>
<keyword evidence="1" id="KW-0175">Coiled coil</keyword>
<dbReference type="InterPro" id="IPR031160">
    <property type="entry name" value="F_BAR_dom"/>
</dbReference>
<feature type="compositionally biased region" description="Low complexity" evidence="2">
    <location>
        <begin position="641"/>
        <end position="652"/>
    </location>
</feature>
<dbReference type="GO" id="GO:0005737">
    <property type="term" value="C:cytoplasm"/>
    <property type="evidence" value="ECO:0007669"/>
    <property type="project" value="TreeGrafter"/>
</dbReference>
<comment type="caution">
    <text evidence="6">The sequence shown here is derived from an EMBL/GenBank/DDBJ whole genome shotgun (WGS) entry which is preliminary data.</text>
</comment>
<feature type="domain" description="Rho-GAP" evidence="4">
    <location>
        <begin position="429"/>
        <end position="627"/>
    </location>
</feature>
<dbReference type="PROSITE" id="PS50186">
    <property type="entry name" value="DEP"/>
    <property type="match status" value="1"/>
</dbReference>
<evidence type="ECO:0000313" key="7">
    <source>
        <dbReference type="Proteomes" id="UP000439903"/>
    </source>
</evidence>
<evidence type="ECO:0000259" key="4">
    <source>
        <dbReference type="PROSITE" id="PS50238"/>
    </source>
</evidence>
<dbReference type="SUPFAM" id="SSF48350">
    <property type="entry name" value="GTPase activation domain, GAP"/>
    <property type="match status" value="1"/>
</dbReference>
<evidence type="ECO:0000313" key="6">
    <source>
        <dbReference type="EMBL" id="KAF0528498.1"/>
    </source>
</evidence>
<feature type="domain" description="F-BAR" evidence="5">
    <location>
        <begin position="4"/>
        <end position="394"/>
    </location>
</feature>
<feature type="compositionally biased region" description="Polar residues" evidence="2">
    <location>
        <begin position="874"/>
        <end position="893"/>
    </location>
</feature>
<dbReference type="Gene3D" id="1.10.555.10">
    <property type="entry name" value="Rho GTPase activation protein"/>
    <property type="match status" value="1"/>
</dbReference>
<dbReference type="AlphaFoldDB" id="A0A8H4EPF9"/>
<evidence type="ECO:0000259" key="5">
    <source>
        <dbReference type="PROSITE" id="PS51741"/>
    </source>
</evidence>
<feature type="compositionally biased region" description="Polar residues" evidence="2">
    <location>
        <begin position="800"/>
        <end position="819"/>
    </location>
</feature>
<feature type="compositionally biased region" description="Basic residues" evidence="2">
    <location>
        <begin position="838"/>
        <end position="847"/>
    </location>
</feature>
<proteinExistence type="predicted"/>
<dbReference type="InterPro" id="IPR036388">
    <property type="entry name" value="WH-like_DNA-bd_sf"/>
</dbReference>
<protein>
    <submittedName>
        <fullName evidence="6">Rho-GTPase-activating protein</fullName>
    </submittedName>
</protein>
<dbReference type="InterPro" id="IPR000198">
    <property type="entry name" value="RhoGAP_dom"/>
</dbReference>
<dbReference type="Pfam" id="PF00620">
    <property type="entry name" value="RhoGAP"/>
    <property type="match status" value="1"/>
</dbReference>
<accession>A0A8H4EPF9</accession>
<dbReference type="GO" id="GO:0007010">
    <property type="term" value="P:cytoskeleton organization"/>
    <property type="evidence" value="ECO:0007669"/>
    <property type="project" value="TreeGrafter"/>
</dbReference>
<feature type="region of interest" description="Disordered" evidence="2">
    <location>
        <begin position="722"/>
        <end position="743"/>
    </location>
</feature>
<dbReference type="SMART" id="SM00324">
    <property type="entry name" value="RhoGAP"/>
    <property type="match status" value="1"/>
</dbReference>
<dbReference type="SUPFAM" id="SSF103657">
    <property type="entry name" value="BAR/IMD domain-like"/>
    <property type="match status" value="1"/>
</dbReference>
<dbReference type="Pfam" id="PF00611">
    <property type="entry name" value="FCH"/>
    <property type="match status" value="1"/>
</dbReference>
<evidence type="ECO:0000256" key="1">
    <source>
        <dbReference type="PROSITE-ProRule" id="PRU01077"/>
    </source>
</evidence>
<dbReference type="GO" id="GO:0007264">
    <property type="term" value="P:small GTPase-mediated signal transduction"/>
    <property type="evidence" value="ECO:0007669"/>
    <property type="project" value="TreeGrafter"/>
</dbReference>
<dbReference type="SMART" id="SM00055">
    <property type="entry name" value="FCH"/>
    <property type="match status" value="1"/>
</dbReference>
<dbReference type="InterPro" id="IPR001060">
    <property type="entry name" value="FCH_dom"/>
</dbReference>
<dbReference type="Proteomes" id="UP000439903">
    <property type="component" value="Unassembled WGS sequence"/>
</dbReference>
<name>A0A8H4EPF9_GIGMA</name>
<dbReference type="PANTHER" id="PTHR23065:SF17">
    <property type="entry name" value="RHO-GTPASE-ACTIVATING PROTEIN RGD2"/>
    <property type="match status" value="1"/>
</dbReference>
<dbReference type="PROSITE" id="PS50238">
    <property type="entry name" value="RHOGAP"/>
    <property type="match status" value="1"/>
</dbReference>
<feature type="domain" description="DEP" evidence="3">
    <location>
        <begin position="193"/>
        <end position="270"/>
    </location>
</feature>
<dbReference type="GO" id="GO:0005096">
    <property type="term" value="F:GTPase activator activity"/>
    <property type="evidence" value="ECO:0007669"/>
    <property type="project" value="TreeGrafter"/>
</dbReference>
<keyword evidence="7" id="KW-1185">Reference proteome</keyword>
<evidence type="ECO:0000259" key="3">
    <source>
        <dbReference type="PROSITE" id="PS50186"/>
    </source>
</evidence>
<dbReference type="Gene3D" id="1.10.10.10">
    <property type="entry name" value="Winged helix-like DNA-binding domain superfamily/Winged helix DNA-binding domain"/>
    <property type="match status" value="1"/>
</dbReference>
<dbReference type="Gene3D" id="1.20.1270.60">
    <property type="entry name" value="Arfaptin homology (AH) domain/BAR domain"/>
    <property type="match status" value="2"/>
</dbReference>
<feature type="compositionally biased region" description="Polar residues" evidence="2">
    <location>
        <begin position="848"/>
        <end position="858"/>
    </location>
</feature>
<dbReference type="InterPro" id="IPR008936">
    <property type="entry name" value="Rho_GTPase_activation_prot"/>
</dbReference>
<feature type="region of interest" description="Disordered" evidence="2">
    <location>
        <begin position="634"/>
        <end position="691"/>
    </location>
</feature>
<dbReference type="SUPFAM" id="SSF46785">
    <property type="entry name" value="Winged helix' DNA-binding domain"/>
    <property type="match status" value="1"/>
</dbReference>
<evidence type="ECO:0000256" key="2">
    <source>
        <dbReference type="SAM" id="MobiDB-lite"/>
    </source>
</evidence>